<dbReference type="Proteomes" id="UP001516400">
    <property type="component" value="Unassembled WGS sequence"/>
</dbReference>
<dbReference type="EMBL" id="JABFTP020000001">
    <property type="protein sequence ID" value="KAL3265805.1"/>
    <property type="molecule type" value="Genomic_DNA"/>
</dbReference>
<accession>A0ABD2MHG0</accession>
<sequence>CCDNGSNGNGNMKIDDLPDLGSGFLAKVPTPKTRMKRKFTNTGNLYHICKKYMSARPPLTPHTHSF</sequence>
<keyword evidence="2" id="KW-1185">Reference proteome</keyword>
<reference evidence="1 2" key="1">
    <citation type="journal article" date="2021" name="BMC Biol.">
        <title>Horizontally acquired antibacterial genes associated with adaptive radiation of ladybird beetles.</title>
        <authorList>
            <person name="Li H.S."/>
            <person name="Tang X.F."/>
            <person name="Huang Y.H."/>
            <person name="Xu Z.Y."/>
            <person name="Chen M.L."/>
            <person name="Du X.Y."/>
            <person name="Qiu B.Y."/>
            <person name="Chen P.T."/>
            <person name="Zhang W."/>
            <person name="Slipinski A."/>
            <person name="Escalona H.E."/>
            <person name="Waterhouse R.M."/>
            <person name="Zwick A."/>
            <person name="Pang H."/>
        </authorList>
    </citation>
    <scope>NUCLEOTIDE SEQUENCE [LARGE SCALE GENOMIC DNA]</scope>
    <source>
        <strain evidence="1">SYSU2018</strain>
    </source>
</reference>
<protein>
    <submittedName>
        <fullName evidence="1">Uncharacterized protein</fullName>
    </submittedName>
</protein>
<comment type="caution">
    <text evidence="1">The sequence shown here is derived from an EMBL/GenBank/DDBJ whole genome shotgun (WGS) entry which is preliminary data.</text>
</comment>
<evidence type="ECO:0000313" key="2">
    <source>
        <dbReference type="Proteomes" id="UP001516400"/>
    </source>
</evidence>
<evidence type="ECO:0000313" key="1">
    <source>
        <dbReference type="EMBL" id="KAL3265805.1"/>
    </source>
</evidence>
<dbReference type="AlphaFoldDB" id="A0ABD2MHG0"/>
<proteinExistence type="predicted"/>
<feature type="non-terminal residue" evidence="1">
    <location>
        <position position="1"/>
    </location>
</feature>
<gene>
    <name evidence="1" type="ORF">HHI36_010003</name>
</gene>
<organism evidence="1 2">
    <name type="scientific">Cryptolaemus montrouzieri</name>
    <dbReference type="NCBI Taxonomy" id="559131"/>
    <lineage>
        <taxon>Eukaryota</taxon>
        <taxon>Metazoa</taxon>
        <taxon>Ecdysozoa</taxon>
        <taxon>Arthropoda</taxon>
        <taxon>Hexapoda</taxon>
        <taxon>Insecta</taxon>
        <taxon>Pterygota</taxon>
        <taxon>Neoptera</taxon>
        <taxon>Endopterygota</taxon>
        <taxon>Coleoptera</taxon>
        <taxon>Polyphaga</taxon>
        <taxon>Cucujiformia</taxon>
        <taxon>Coccinelloidea</taxon>
        <taxon>Coccinellidae</taxon>
        <taxon>Scymninae</taxon>
        <taxon>Scymnini</taxon>
        <taxon>Cryptolaemus</taxon>
    </lineage>
</organism>
<name>A0ABD2MHG0_9CUCU</name>